<gene>
    <name evidence="2" type="ORF">SBA1_110022</name>
</gene>
<dbReference type="AlphaFoldDB" id="A0A2U3JZH8"/>
<dbReference type="SUPFAM" id="SSF88723">
    <property type="entry name" value="PIN domain-like"/>
    <property type="match status" value="1"/>
</dbReference>
<protein>
    <submittedName>
        <fullName evidence="2">PilT protein domain protein</fullName>
    </submittedName>
</protein>
<dbReference type="InterPro" id="IPR002716">
    <property type="entry name" value="PIN_dom"/>
</dbReference>
<dbReference type="Pfam" id="PF01850">
    <property type="entry name" value="PIN"/>
    <property type="match status" value="1"/>
</dbReference>
<proteinExistence type="predicted"/>
<evidence type="ECO:0000259" key="1">
    <source>
        <dbReference type="Pfam" id="PF01850"/>
    </source>
</evidence>
<accession>A0A2U3JZH8</accession>
<feature type="domain" description="PIN" evidence="1">
    <location>
        <begin position="4"/>
        <end position="122"/>
    </location>
</feature>
<reference evidence="3" key="1">
    <citation type="submission" date="2018-02" db="EMBL/GenBank/DDBJ databases">
        <authorList>
            <person name="Hausmann B."/>
        </authorList>
    </citation>
    <scope>NUCLEOTIDE SEQUENCE [LARGE SCALE GENOMIC DNA]</scope>
    <source>
        <strain evidence="3">Peat soil MAG SbA1</strain>
    </source>
</reference>
<sequence length="142" mass="15564">MSRIYWDTMLFIYWLEENPQFGKRVDAIWSRMQERNDQLITGALALGEVFAGAYKRGADKERIQEVKAALENAVSAVIPFTAETADVYGRIKGSLKIPSADAIHLACAATAGTDLFLTNDKSLVGKVIPGIQFIAGLDSNII</sequence>
<dbReference type="InterPro" id="IPR029060">
    <property type="entry name" value="PIN-like_dom_sf"/>
</dbReference>
<organism evidence="2 3">
    <name type="scientific">Candidatus Sulfotelmatobacter kueseliae</name>
    <dbReference type="NCBI Taxonomy" id="2042962"/>
    <lineage>
        <taxon>Bacteria</taxon>
        <taxon>Pseudomonadati</taxon>
        <taxon>Acidobacteriota</taxon>
        <taxon>Terriglobia</taxon>
        <taxon>Terriglobales</taxon>
        <taxon>Candidatus Korobacteraceae</taxon>
        <taxon>Candidatus Sulfotelmatobacter</taxon>
    </lineage>
</organism>
<dbReference type="Gene3D" id="3.40.50.1010">
    <property type="entry name" value="5'-nuclease"/>
    <property type="match status" value="1"/>
</dbReference>
<dbReference type="Proteomes" id="UP000238701">
    <property type="component" value="Unassembled WGS sequence"/>
</dbReference>
<evidence type="ECO:0000313" key="3">
    <source>
        <dbReference type="Proteomes" id="UP000238701"/>
    </source>
</evidence>
<name>A0A2U3JZH8_9BACT</name>
<dbReference type="EMBL" id="OMOD01000013">
    <property type="protein sequence ID" value="SPF32815.1"/>
    <property type="molecule type" value="Genomic_DNA"/>
</dbReference>
<dbReference type="OrthoDB" id="597982at2"/>
<evidence type="ECO:0000313" key="2">
    <source>
        <dbReference type="EMBL" id="SPF32815.1"/>
    </source>
</evidence>